<dbReference type="Proteomes" id="UP000290637">
    <property type="component" value="Chromosome"/>
</dbReference>
<name>A0A4P6KUL9_9BURK</name>
<reference evidence="1 2" key="1">
    <citation type="submission" date="2019-02" db="EMBL/GenBank/DDBJ databases">
        <title>Draft Genome Sequences of Six Type Strains of the Genus Massilia.</title>
        <authorList>
            <person name="Miess H."/>
            <person name="Frediansyhah A."/>
            <person name="Gross H."/>
        </authorList>
    </citation>
    <scope>NUCLEOTIDE SEQUENCE [LARGE SCALE GENOMIC DNA]</scope>
    <source>
        <strain evidence="1 2">DSM 17473</strain>
    </source>
</reference>
<sequence>MVVAMMEQAADAARRSWVAGNVWQQSAFAVLGFIVPARCGMLDRFIYSNSRSMVALNGSALKSTVKFLTLQTSLPNRHSTACGIRCLRLSLMHSPNLSFVRTFHFQEAFSMRHDDEGLPVMEYDWRNKNIRQIAENIWHAQAAGWPSVLTYIYRSRSVKASIRAKSLSAVPRIDSRDEYPFASTLENEGSVWVGHALVSQQDAQRDLMNEFYRNNKAYVKGTTLKFRVSVINHPGDLIKA</sequence>
<dbReference type="OrthoDB" id="9153631at2"/>
<accession>A0A4P6KUL9</accession>
<dbReference type="RefSeq" id="WP_130185755.1">
    <property type="nucleotide sequence ID" value="NZ_CP035913.1"/>
</dbReference>
<protein>
    <submittedName>
        <fullName evidence="1">Uncharacterized protein</fullName>
    </submittedName>
</protein>
<dbReference type="AlphaFoldDB" id="A0A4P6KUL9"/>
<dbReference type="EMBL" id="CP035913">
    <property type="protein sequence ID" value="QBE62620.1"/>
    <property type="molecule type" value="Genomic_DNA"/>
</dbReference>
<organism evidence="1 2">
    <name type="scientific">Pseudoduganella lutea</name>
    <dbReference type="NCBI Taxonomy" id="321985"/>
    <lineage>
        <taxon>Bacteria</taxon>
        <taxon>Pseudomonadati</taxon>
        <taxon>Pseudomonadota</taxon>
        <taxon>Betaproteobacteria</taxon>
        <taxon>Burkholderiales</taxon>
        <taxon>Oxalobacteraceae</taxon>
        <taxon>Telluria group</taxon>
        <taxon>Pseudoduganella</taxon>
    </lineage>
</organism>
<proteinExistence type="predicted"/>
<gene>
    <name evidence="1" type="ORF">EWM63_06250</name>
</gene>
<dbReference type="KEGG" id="plue:EWM63_06250"/>
<keyword evidence="2" id="KW-1185">Reference proteome</keyword>
<evidence type="ECO:0000313" key="1">
    <source>
        <dbReference type="EMBL" id="QBE62620.1"/>
    </source>
</evidence>
<evidence type="ECO:0000313" key="2">
    <source>
        <dbReference type="Proteomes" id="UP000290637"/>
    </source>
</evidence>